<dbReference type="Proteomes" id="UP000095149">
    <property type="component" value="Unassembled WGS sequence"/>
</dbReference>
<feature type="compositionally biased region" description="Basic and acidic residues" evidence="6">
    <location>
        <begin position="44"/>
        <end position="61"/>
    </location>
</feature>
<evidence type="ECO:0000313" key="10">
    <source>
        <dbReference type="Proteomes" id="UP000095149"/>
    </source>
</evidence>
<feature type="transmembrane region" description="Helical" evidence="7">
    <location>
        <begin position="174"/>
        <end position="193"/>
    </location>
</feature>
<protein>
    <recommendedName>
        <fullName evidence="8">Major facilitator superfamily (MFS) profile domain-containing protein</fullName>
    </recommendedName>
</protein>
<gene>
    <name evidence="9" type="ORF">I350_03087</name>
</gene>
<evidence type="ECO:0000256" key="6">
    <source>
        <dbReference type="SAM" id="MobiDB-lite"/>
    </source>
</evidence>
<dbReference type="Gene3D" id="1.20.1250.20">
    <property type="entry name" value="MFS general substrate transporter like domains"/>
    <property type="match status" value="1"/>
</dbReference>
<keyword evidence="2" id="KW-0813">Transport</keyword>
<comment type="subcellular location">
    <subcellularLocation>
        <location evidence="1">Membrane</location>
        <topology evidence="1">Multi-pass membrane protein</topology>
    </subcellularLocation>
</comment>
<feature type="transmembrane region" description="Helical" evidence="7">
    <location>
        <begin position="468"/>
        <end position="492"/>
    </location>
</feature>
<evidence type="ECO:0000313" key="9">
    <source>
        <dbReference type="EMBL" id="ODO09487.1"/>
    </source>
</evidence>
<dbReference type="AlphaFoldDB" id="A0A1E3KAD0"/>
<sequence>MATLEISNAQVDRPPAPASACSTKTLAEDGSPVLGKSHTFTHSNDPHDTRDVPSDAVSKENGNEELAAKAGKSVKIPQGRKWFLLFLFSMAQYLDLSLYSAAMVFTDVVTNELGIIYESSTWVVTAYVVTFSSFLLFWGRVADLYSPQVVFSYGFLFLGVFSLILSFMPNQYGFFVFRALSGICGAATTPSAYRLIMAVFEPEELHLALTCFIVTGPIAGCTSMLLAGAFGLIDATNQLAGWRWFFRLVAALVIPFAVYALFGIPKDAGLVDHKDLDNKERFKRVDLVGCLLMLSSIILFVLGLTLGSSFGWKKAGFLVPFLLSWPLMVLFFLWESRLPEGIGIYPFWAVTQLALIERSLSVFDELPIVAAARVLPHAVSGAAIALILPSMLKKITNLRWMIVGCPIVAGLMYLPLIYSEGEIFHNAYWRWWFPAMFVGSSVDMVLFLSCNIVIMISAPPDMSGVAGALFQVSLQLGTVIGLSVQAGLLTLHPGGMTNFTNVQASFWFVLGWLLLNALICAVFYRQGKKEDVEVESGKGGAQEK</sequence>
<feature type="transmembrane region" description="Helical" evidence="7">
    <location>
        <begin position="317"/>
        <end position="334"/>
    </location>
</feature>
<feature type="transmembrane region" description="Helical" evidence="7">
    <location>
        <begin position="205"/>
        <end position="232"/>
    </location>
</feature>
<feature type="region of interest" description="Disordered" evidence="6">
    <location>
        <begin position="1"/>
        <end position="61"/>
    </location>
</feature>
<comment type="caution">
    <text evidence="9">The sequence shown here is derived from an EMBL/GenBank/DDBJ whole genome shotgun (WGS) entry which is preliminary data.</text>
</comment>
<feature type="domain" description="Major facilitator superfamily (MFS) profile" evidence="8">
    <location>
        <begin position="81"/>
        <end position="528"/>
    </location>
</feature>
<dbReference type="InterPro" id="IPR011701">
    <property type="entry name" value="MFS"/>
</dbReference>
<evidence type="ECO:0000256" key="1">
    <source>
        <dbReference type="ARBA" id="ARBA00004141"/>
    </source>
</evidence>
<dbReference type="GO" id="GO:0016020">
    <property type="term" value="C:membrane"/>
    <property type="evidence" value="ECO:0007669"/>
    <property type="project" value="UniProtKB-SubCell"/>
</dbReference>
<dbReference type="GO" id="GO:0022857">
    <property type="term" value="F:transmembrane transporter activity"/>
    <property type="evidence" value="ECO:0007669"/>
    <property type="project" value="InterPro"/>
</dbReference>
<feature type="transmembrane region" description="Helical" evidence="7">
    <location>
        <begin position="285"/>
        <end position="305"/>
    </location>
</feature>
<feature type="transmembrane region" description="Helical" evidence="7">
    <location>
        <begin position="150"/>
        <end position="168"/>
    </location>
</feature>
<proteinExistence type="predicted"/>
<dbReference type="OrthoDB" id="440755at2759"/>
<feature type="transmembrane region" description="Helical" evidence="7">
    <location>
        <begin position="431"/>
        <end position="456"/>
    </location>
</feature>
<dbReference type="Pfam" id="PF07690">
    <property type="entry name" value="MFS_1"/>
    <property type="match status" value="1"/>
</dbReference>
<organism evidence="9 10">
    <name type="scientific">Cryptococcus amylolentus CBS 6273</name>
    <dbReference type="NCBI Taxonomy" id="1296118"/>
    <lineage>
        <taxon>Eukaryota</taxon>
        <taxon>Fungi</taxon>
        <taxon>Dikarya</taxon>
        <taxon>Basidiomycota</taxon>
        <taxon>Agaricomycotina</taxon>
        <taxon>Tremellomycetes</taxon>
        <taxon>Tremellales</taxon>
        <taxon>Cryptococcaceae</taxon>
        <taxon>Cryptococcus</taxon>
    </lineage>
</organism>
<feature type="transmembrane region" description="Helical" evidence="7">
    <location>
        <begin position="121"/>
        <end position="138"/>
    </location>
</feature>
<feature type="transmembrane region" description="Helical" evidence="7">
    <location>
        <begin position="400"/>
        <end position="419"/>
    </location>
</feature>
<evidence type="ECO:0000256" key="4">
    <source>
        <dbReference type="ARBA" id="ARBA00022989"/>
    </source>
</evidence>
<evidence type="ECO:0000259" key="8">
    <source>
        <dbReference type="PROSITE" id="PS50850"/>
    </source>
</evidence>
<evidence type="ECO:0000256" key="7">
    <source>
        <dbReference type="SAM" id="Phobius"/>
    </source>
</evidence>
<feature type="transmembrane region" description="Helical" evidence="7">
    <location>
        <begin position="341"/>
        <end position="360"/>
    </location>
</feature>
<evidence type="ECO:0000256" key="2">
    <source>
        <dbReference type="ARBA" id="ARBA00022448"/>
    </source>
</evidence>
<name>A0A1E3KAD0_9TREE</name>
<dbReference type="PANTHER" id="PTHR42718:SF9">
    <property type="entry name" value="MAJOR FACILITATOR SUPERFAMILY MULTIDRUG TRANSPORTER MFSC"/>
    <property type="match status" value="1"/>
</dbReference>
<feature type="transmembrane region" description="Helical" evidence="7">
    <location>
        <begin position="82"/>
        <end position="101"/>
    </location>
</feature>
<dbReference type="InterPro" id="IPR020846">
    <property type="entry name" value="MFS_dom"/>
</dbReference>
<feature type="transmembrane region" description="Helical" evidence="7">
    <location>
        <begin position="504"/>
        <end position="524"/>
    </location>
</feature>
<keyword evidence="5 7" id="KW-0472">Membrane</keyword>
<feature type="transmembrane region" description="Helical" evidence="7">
    <location>
        <begin position="366"/>
        <end position="388"/>
    </location>
</feature>
<dbReference type="SUPFAM" id="SSF103473">
    <property type="entry name" value="MFS general substrate transporter"/>
    <property type="match status" value="1"/>
</dbReference>
<dbReference type="InterPro" id="IPR036259">
    <property type="entry name" value="MFS_trans_sf"/>
</dbReference>
<evidence type="ECO:0000256" key="5">
    <source>
        <dbReference type="ARBA" id="ARBA00023136"/>
    </source>
</evidence>
<feature type="transmembrane region" description="Helical" evidence="7">
    <location>
        <begin position="244"/>
        <end position="264"/>
    </location>
</feature>
<dbReference type="EMBL" id="MEKH01000004">
    <property type="protein sequence ID" value="ODO09487.1"/>
    <property type="molecule type" value="Genomic_DNA"/>
</dbReference>
<keyword evidence="4 7" id="KW-1133">Transmembrane helix</keyword>
<keyword evidence="3 7" id="KW-0812">Transmembrane</keyword>
<evidence type="ECO:0000256" key="3">
    <source>
        <dbReference type="ARBA" id="ARBA00022692"/>
    </source>
</evidence>
<accession>A0A1E3KAD0</accession>
<reference evidence="9 10" key="1">
    <citation type="submission" date="2016-06" db="EMBL/GenBank/DDBJ databases">
        <title>Evolution of pathogenesis and genome organization in the Tremellales.</title>
        <authorList>
            <person name="Cuomo C."/>
            <person name="Litvintseva A."/>
            <person name="Heitman J."/>
            <person name="Chen Y."/>
            <person name="Sun S."/>
            <person name="Springer D."/>
            <person name="Dromer F."/>
            <person name="Young S."/>
            <person name="Zeng Q."/>
            <person name="Chapman S."/>
            <person name="Gujja S."/>
            <person name="Saif S."/>
            <person name="Birren B."/>
        </authorList>
    </citation>
    <scope>NUCLEOTIDE SEQUENCE [LARGE SCALE GENOMIC DNA]</scope>
    <source>
        <strain evidence="9 10">CBS 6273</strain>
    </source>
</reference>
<dbReference type="PROSITE" id="PS50850">
    <property type="entry name" value="MFS"/>
    <property type="match status" value="1"/>
</dbReference>
<dbReference type="PANTHER" id="PTHR42718">
    <property type="entry name" value="MAJOR FACILITATOR SUPERFAMILY MULTIDRUG TRANSPORTER MFSC"/>
    <property type="match status" value="1"/>
</dbReference>
<feature type="compositionally biased region" description="Polar residues" evidence="6">
    <location>
        <begin position="1"/>
        <end position="10"/>
    </location>
</feature>